<evidence type="ECO:0000313" key="12">
    <source>
        <dbReference type="Proteomes" id="UP001419268"/>
    </source>
</evidence>
<evidence type="ECO:0000256" key="9">
    <source>
        <dbReference type="SAM" id="Phobius"/>
    </source>
</evidence>
<feature type="region of interest" description="Disordered" evidence="8">
    <location>
        <begin position="395"/>
        <end position="414"/>
    </location>
</feature>
<evidence type="ECO:0000256" key="4">
    <source>
        <dbReference type="ARBA" id="ARBA00022989"/>
    </source>
</evidence>
<dbReference type="Pfam" id="PF12796">
    <property type="entry name" value="Ank_2"/>
    <property type="match status" value="3"/>
</dbReference>
<dbReference type="Proteomes" id="UP001419268">
    <property type="component" value="Unassembled WGS sequence"/>
</dbReference>
<dbReference type="PANTHER" id="PTHR24186:SF37">
    <property type="entry name" value="PGG DOMAIN-CONTAINING PROTEIN"/>
    <property type="match status" value="1"/>
</dbReference>
<feature type="repeat" description="ANK" evidence="7">
    <location>
        <begin position="211"/>
        <end position="237"/>
    </location>
</feature>
<evidence type="ECO:0000259" key="10">
    <source>
        <dbReference type="Pfam" id="PF13962"/>
    </source>
</evidence>
<accession>A0AAP0PPA8</accession>
<dbReference type="InterPro" id="IPR002110">
    <property type="entry name" value="Ankyrin_rpt"/>
</dbReference>
<dbReference type="InterPro" id="IPR036770">
    <property type="entry name" value="Ankyrin_rpt-contain_sf"/>
</dbReference>
<feature type="transmembrane region" description="Helical" evidence="9">
    <location>
        <begin position="503"/>
        <end position="524"/>
    </location>
</feature>
<dbReference type="InterPro" id="IPR026961">
    <property type="entry name" value="PGG_dom"/>
</dbReference>
<feature type="repeat" description="ANK" evidence="7">
    <location>
        <begin position="177"/>
        <end position="209"/>
    </location>
</feature>
<reference evidence="11 12" key="1">
    <citation type="submission" date="2024-01" db="EMBL/GenBank/DDBJ databases">
        <title>Genome assemblies of Stephania.</title>
        <authorList>
            <person name="Yang L."/>
        </authorList>
    </citation>
    <scope>NUCLEOTIDE SEQUENCE [LARGE SCALE GENOMIC DNA]</scope>
    <source>
        <strain evidence="11">JXDWG</strain>
        <tissue evidence="11">Leaf</tissue>
    </source>
</reference>
<keyword evidence="6 9" id="KW-0472">Membrane</keyword>
<sequence>MDPRLKEAVQRGDTTAFLSLVNQINHDHNISNSIIDQVTIGSMNTVLHIASRFGHLELVHEILRLRPEMVSSQNHRLETPLHEACREGRLEVAMALLRADPSVGYKLNRENESVLFVACGRGWSGVVNYLLEYSWLLMLEEDGSTTSLHLAALAGHTEIVKEILKVRPEFAWKKDSQGSTPLHLACSKGHLDITRELLKLDSDLCSLQDNEGRTPLHWAAIKGKINILDEILSVSLDSIETVTKLGETLLHLCVKYNQFDATKYLVETLDVSKMVDATDIDGNTVLHLATAAKLSTMVTFLVKRTSIDVNALNRKGWTALDVAESGASNSVLIYLIPTLHEAGCRNGSQLPPQSSHEIPKISSGGAVNSRRSPHKKGTRGPSSSWATNIMYSPTTLQSRRRRSSRREKQLELHSEGLQNARNTITVVAVLIATVTFAAGINPPGGVYQDGALAGKSIMGKTKAFKVFTICNNIALFMSLGIVVVLVSLIPFRRKPLVKLLTVTHRAMCASVLLMEVAYIAALWVTEPSGHVMGIMSWELLALVCIAGVFVLTLSAGLGLMMTKHRSRKREYRKGRRSKKRTTPESSVSRVDDTMMVHNVESRQTSNSDVESSENGVHPIS</sequence>
<dbReference type="EMBL" id="JBBNAG010000003">
    <property type="protein sequence ID" value="KAK9149290.1"/>
    <property type="molecule type" value="Genomic_DNA"/>
</dbReference>
<keyword evidence="3" id="KW-0677">Repeat</keyword>
<organism evidence="11 12">
    <name type="scientific">Stephania cephalantha</name>
    <dbReference type="NCBI Taxonomy" id="152367"/>
    <lineage>
        <taxon>Eukaryota</taxon>
        <taxon>Viridiplantae</taxon>
        <taxon>Streptophyta</taxon>
        <taxon>Embryophyta</taxon>
        <taxon>Tracheophyta</taxon>
        <taxon>Spermatophyta</taxon>
        <taxon>Magnoliopsida</taxon>
        <taxon>Ranunculales</taxon>
        <taxon>Menispermaceae</taxon>
        <taxon>Menispermoideae</taxon>
        <taxon>Cissampelideae</taxon>
        <taxon>Stephania</taxon>
    </lineage>
</organism>
<dbReference type="Pfam" id="PF13962">
    <property type="entry name" value="PGG"/>
    <property type="match status" value="1"/>
</dbReference>
<gene>
    <name evidence="11" type="ORF">Scep_008047</name>
</gene>
<comment type="subcellular location">
    <subcellularLocation>
        <location evidence="1">Membrane</location>
        <topology evidence="1">Multi-pass membrane protein</topology>
    </subcellularLocation>
</comment>
<keyword evidence="2 9" id="KW-0812">Transmembrane</keyword>
<keyword evidence="4 9" id="KW-1133">Transmembrane helix</keyword>
<feature type="region of interest" description="Disordered" evidence="8">
    <location>
        <begin position="567"/>
        <end position="620"/>
    </location>
</feature>
<evidence type="ECO:0000256" key="5">
    <source>
        <dbReference type="ARBA" id="ARBA00023043"/>
    </source>
</evidence>
<dbReference type="Gene3D" id="1.25.40.20">
    <property type="entry name" value="Ankyrin repeat-containing domain"/>
    <property type="match status" value="3"/>
</dbReference>
<protein>
    <recommendedName>
        <fullName evidence="10">PGG domain-containing protein</fullName>
    </recommendedName>
</protein>
<dbReference type="PANTHER" id="PTHR24186">
    <property type="entry name" value="PROTEIN PHOSPHATASE 1 REGULATORY SUBUNIT"/>
    <property type="match status" value="1"/>
</dbReference>
<evidence type="ECO:0000313" key="11">
    <source>
        <dbReference type="EMBL" id="KAK9149290.1"/>
    </source>
</evidence>
<feature type="transmembrane region" description="Helical" evidence="9">
    <location>
        <begin position="473"/>
        <end position="491"/>
    </location>
</feature>
<keyword evidence="5 7" id="KW-0040">ANK repeat</keyword>
<keyword evidence="12" id="KW-1185">Reference proteome</keyword>
<dbReference type="AlphaFoldDB" id="A0AAP0PPA8"/>
<dbReference type="GO" id="GO:0005886">
    <property type="term" value="C:plasma membrane"/>
    <property type="evidence" value="ECO:0007669"/>
    <property type="project" value="TreeGrafter"/>
</dbReference>
<evidence type="ECO:0000256" key="6">
    <source>
        <dbReference type="ARBA" id="ARBA00023136"/>
    </source>
</evidence>
<dbReference type="PROSITE" id="PS50297">
    <property type="entry name" value="ANK_REP_REGION"/>
    <property type="match status" value="2"/>
</dbReference>
<feature type="domain" description="PGG" evidence="10">
    <location>
        <begin position="415"/>
        <end position="524"/>
    </location>
</feature>
<dbReference type="SUPFAM" id="SSF48403">
    <property type="entry name" value="Ankyrin repeat"/>
    <property type="match status" value="2"/>
</dbReference>
<feature type="transmembrane region" description="Helical" evidence="9">
    <location>
        <begin position="539"/>
        <end position="562"/>
    </location>
</feature>
<evidence type="ECO:0000256" key="3">
    <source>
        <dbReference type="ARBA" id="ARBA00022737"/>
    </source>
</evidence>
<feature type="region of interest" description="Disordered" evidence="8">
    <location>
        <begin position="346"/>
        <end position="388"/>
    </location>
</feature>
<comment type="caution">
    <text evidence="11">The sequence shown here is derived from an EMBL/GenBank/DDBJ whole genome shotgun (WGS) entry which is preliminary data.</text>
</comment>
<evidence type="ECO:0000256" key="7">
    <source>
        <dbReference type="PROSITE-ProRule" id="PRU00023"/>
    </source>
</evidence>
<dbReference type="PROSITE" id="PS50088">
    <property type="entry name" value="ANK_REPEAT"/>
    <property type="match status" value="2"/>
</dbReference>
<evidence type="ECO:0000256" key="1">
    <source>
        <dbReference type="ARBA" id="ARBA00004141"/>
    </source>
</evidence>
<dbReference type="SMART" id="SM00248">
    <property type="entry name" value="ANK"/>
    <property type="match status" value="7"/>
</dbReference>
<proteinExistence type="predicted"/>
<feature type="compositionally biased region" description="Polar residues" evidence="8">
    <location>
        <begin position="601"/>
        <end position="614"/>
    </location>
</feature>
<feature type="compositionally biased region" description="Polar residues" evidence="8">
    <location>
        <begin position="346"/>
        <end position="356"/>
    </location>
</feature>
<evidence type="ECO:0000256" key="2">
    <source>
        <dbReference type="ARBA" id="ARBA00022692"/>
    </source>
</evidence>
<name>A0AAP0PPA8_9MAGN</name>
<evidence type="ECO:0000256" key="8">
    <source>
        <dbReference type="SAM" id="MobiDB-lite"/>
    </source>
</evidence>
<feature type="compositionally biased region" description="Basic residues" evidence="8">
    <location>
        <begin position="567"/>
        <end position="580"/>
    </location>
</feature>